<proteinExistence type="predicted"/>
<dbReference type="EMBL" id="MU167302">
    <property type="protein sequence ID" value="KAG0144125.1"/>
    <property type="molecule type" value="Genomic_DNA"/>
</dbReference>
<evidence type="ECO:0000313" key="3">
    <source>
        <dbReference type="Proteomes" id="UP000886653"/>
    </source>
</evidence>
<feature type="compositionally biased region" description="Basic and acidic residues" evidence="1">
    <location>
        <begin position="66"/>
        <end position="89"/>
    </location>
</feature>
<name>A0A9P6NI90_9BASI</name>
<evidence type="ECO:0000313" key="2">
    <source>
        <dbReference type="EMBL" id="KAG0144125.1"/>
    </source>
</evidence>
<dbReference type="Proteomes" id="UP000886653">
    <property type="component" value="Unassembled WGS sequence"/>
</dbReference>
<accession>A0A9P6NI90</accession>
<evidence type="ECO:0000256" key="1">
    <source>
        <dbReference type="SAM" id="MobiDB-lite"/>
    </source>
</evidence>
<gene>
    <name evidence="2" type="ORF">CROQUDRAFT_95443</name>
</gene>
<reference evidence="2" key="1">
    <citation type="submission" date="2013-11" db="EMBL/GenBank/DDBJ databases">
        <title>Genome sequence of the fusiform rust pathogen reveals effectors for host alternation and coevolution with pine.</title>
        <authorList>
            <consortium name="DOE Joint Genome Institute"/>
            <person name="Smith K."/>
            <person name="Pendleton A."/>
            <person name="Kubisiak T."/>
            <person name="Anderson C."/>
            <person name="Salamov A."/>
            <person name="Aerts A."/>
            <person name="Riley R."/>
            <person name="Clum A."/>
            <person name="Lindquist E."/>
            <person name="Ence D."/>
            <person name="Campbell M."/>
            <person name="Kronenberg Z."/>
            <person name="Feau N."/>
            <person name="Dhillon B."/>
            <person name="Hamelin R."/>
            <person name="Burleigh J."/>
            <person name="Smith J."/>
            <person name="Yandell M."/>
            <person name="Nelson C."/>
            <person name="Grigoriev I."/>
            <person name="Davis J."/>
        </authorList>
    </citation>
    <scope>NUCLEOTIDE SEQUENCE</scope>
    <source>
        <strain evidence="2">G11</strain>
    </source>
</reference>
<keyword evidence="3" id="KW-1185">Reference proteome</keyword>
<feature type="region of interest" description="Disordered" evidence="1">
    <location>
        <begin position="21"/>
        <end position="89"/>
    </location>
</feature>
<comment type="caution">
    <text evidence="2">The sequence shown here is derived from an EMBL/GenBank/DDBJ whole genome shotgun (WGS) entry which is preliminary data.</text>
</comment>
<protein>
    <submittedName>
        <fullName evidence="2">Uncharacterized protein</fullName>
    </submittedName>
</protein>
<dbReference type="AlphaFoldDB" id="A0A9P6NI90"/>
<sequence length="126" mass="14448">MTVSKWSIQRLDHLNSCVWSDDSGRPILDRRKSRPSASSFNGDLRGPEIRRRTMDRMRWTGGVKIDPMEGELRKDSDGPAHELRVQSPRRADDDNIYKTYSAVANSSNVLFERLISPTFCATHAWL</sequence>
<organism evidence="2 3">
    <name type="scientific">Cronartium quercuum f. sp. fusiforme G11</name>
    <dbReference type="NCBI Taxonomy" id="708437"/>
    <lineage>
        <taxon>Eukaryota</taxon>
        <taxon>Fungi</taxon>
        <taxon>Dikarya</taxon>
        <taxon>Basidiomycota</taxon>
        <taxon>Pucciniomycotina</taxon>
        <taxon>Pucciniomycetes</taxon>
        <taxon>Pucciniales</taxon>
        <taxon>Coleosporiaceae</taxon>
        <taxon>Cronartium</taxon>
    </lineage>
</organism>
<feature type="compositionally biased region" description="Basic and acidic residues" evidence="1">
    <location>
        <begin position="45"/>
        <end position="58"/>
    </location>
</feature>